<dbReference type="InterPro" id="IPR027417">
    <property type="entry name" value="P-loop_NTPase"/>
</dbReference>
<dbReference type="AlphaFoldDB" id="A0AA40BUH3"/>
<sequence length="669" mass="76719">MIDRSRAVTPPPGRGVVRIACPGQHCFDTGRPKWICPSCRDVVSYGFTDAHMYCRCSRYPASHAVFKCRHNQHGSDYAKHTPDHLRSLLAALDPVDEYNMLILGRTGTGKSMFINAFHNYVYFKTLKEAMANEGCIRYVIPFSFTREEENGEVYEVVVGDETEFETFSRTGQSGTRQSMVYSFTLDGKIFNLIDTPGIGDTRGPIQDHRNMNDILSVLEKVDKLSAVLFLLPPDETRLDSSFEFCITLLLSHLHRDIVKNVFFIFNRASSTNYRAGATRIQLDNLLRGLNTGLSRNETNQFFFDSEGYMFLAAYKQKQPREWANRDRYSKMWEISADETYRLLTAAMQLPTHQVRKTLSVNRIRRVLEGMAKPLTQFASSMEHMQLNLEAVRQKLTDLGAEGNDLTRLAEELKSDMSVPVRYELPSKRTVCTEKDCLQSKKVCHDGCSIDAPDEIFGSPALYYCSAFRRWWSAWLLGGHPWDLHMLVSYEFREEARTIEDAETSNKIKLNKDKKVVVQNLIQHATRCRDEVAREWNLVNKKRAEFGIYLVKNSLVGKNDAYAKHLDVCIEVARLANRTTEVDELHRQKTAYMDMKKHLWDAAIAEPSTVLDEDGLEKAIQDLKNMRMFGQALSKAFDPVNAVPKGERFKQICEEPGTKPGMLSRFHWPW</sequence>
<protein>
    <recommendedName>
        <fullName evidence="1">DUF8206 domain-containing protein</fullName>
    </recommendedName>
</protein>
<proteinExistence type="predicted"/>
<organism evidence="2 3">
    <name type="scientific">Immersiella caudata</name>
    <dbReference type="NCBI Taxonomy" id="314043"/>
    <lineage>
        <taxon>Eukaryota</taxon>
        <taxon>Fungi</taxon>
        <taxon>Dikarya</taxon>
        <taxon>Ascomycota</taxon>
        <taxon>Pezizomycotina</taxon>
        <taxon>Sordariomycetes</taxon>
        <taxon>Sordariomycetidae</taxon>
        <taxon>Sordariales</taxon>
        <taxon>Lasiosphaeriaceae</taxon>
        <taxon>Immersiella</taxon>
    </lineage>
</organism>
<gene>
    <name evidence="2" type="ORF">B0T14DRAFT_527632</name>
</gene>
<dbReference type="SUPFAM" id="SSF52540">
    <property type="entry name" value="P-loop containing nucleoside triphosphate hydrolases"/>
    <property type="match status" value="1"/>
</dbReference>
<dbReference type="CDD" id="cd00882">
    <property type="entry name" value="Ras_like_GTPase"/>
    <property type="match status" value="1"/>
</dbReference>
<feature type="domain" description="DUF8206" evidence="1">
    <location>
        <begin position="426"/>
        <end position="490"/>
    </location>
</feature>
<evidence type="ECO:0000259" key="1">
    <source>
        <dbReference type="Pfam" id="PF26633"/>
    </source>
</evidence>
<dbReference type="Pfam" id="PF26633">
    <property type="entry name" value="DUF8206"/>
    <property type="match status" value="1"/>
</dbReference>
<accession>A0AA40BUH3</accession>
<comment type="caution">
    <text evidence="2">The sequence shown here is derived from an EMBL/GenBank/DDBJ whole genome shotgun (WGS) entry which is preliminary data.</text>
</comment>
<name>A0AA40BUH3_9PEZI</name>
<evidence type="ECO:0000313" key="2">
    <source>
        <dbReference type="EMBL" id="KAK0614092.1"/>
    </source>
</evidence>
<dbReference type="EMBL" id="JAULSU010000006">
    <property type="protein sequence ID" value="KAK0614092.1"/>
    <property type="molecule type" value="Genomic_DNA"/>
</dbReference>
<dbReference type="Proteomes" id="UP001175000">
    <property type="component" value="Unassembled WGS sequence"/>
</dbReference>
<dbReference type="PANTHER" id="PTHR32046">
    <property type="entry name" value="G DOMAIN-CONTAINING PROTEIN"/>
    <property type="match status" value="1"/>
</dbReference>
<reference evidence="2" key="1">
    <citation type="submission" date="2023-06" db="EMBL/GenBank/DDBJ databases">
        <title>Genome-scale phylogeny and comparative genomics of the fungal order Sordariales.</title>
        <authorList>
            <consortium name="Lawrence Berkeley National Laboratory"/>
            <person name="Hensen N."/>
            <person name="Bonometti L."/>
            <person name="Westerberg I."/>
            <person name="Brannstrom I.O."/>
            <person name="Guillou S."/>
            <person name="Cros-Aarteil S."/>
            <person name="Calhoun S."/>
            <person name="Haridas S."/>
            <person name="Kuo A."/>
            <person name="Mondo S."/>
            <person name="Pangilinan J."/>
            <person name="Riley R."/>
            <person name="Labutti K."/>
            <person name="Andreopoulos B."/>
            <person name="Lipzen A."/>
            <person name="Chen C."/>
            <person name="Yanf M."/>
            <person name="Daum C."/>
            <person name="Ng V."/>
            <person name="Clum A."/>
            <person name="Steindorff A."/>
            <person name="Ohm R."/>
            <person name="Martin F."/>
            <person name="Silar P."/>
            <person name="Natvig D."/>
            <person name="Lalanne C."/>
            <person name="Gautier V."/>
            <person name="Ament-Velasquez S.L."/>
            <person name="Kruys A."/>
            <person name="Hutchinson M.I."/>
            <person name="Powell A.J."/>
            <person name="Barry K."/>
            <person name="Miller A.N."/>
            <person name="Grigoriev I.V."/>
            <person name="Debuchy R."/>
            <person name="Gladieux P."/>
            <person name="Thoren M.H."/>
            <person name="Johannesson H."/>
        </authorList>
    </citation>
    <scope>NUCLEOTIDE SEQUENCE</scope>
    <source>
        <strain evidence="2">CBS 606.72</strain>
    </source>
</reference>
<dbReference type="InterPro" id="IPR058519">
    <property type="entry name" value="DUF8206"/>
</dbReference>
<dbReference type="Gene3D" id="3.40.50.300">
    <property type="entry name" value="P-loop containing nucleotide triphosphate hydrolases"/>
    <property type="match status" value="1"/>
</dbReference>
<evidence type="ECO:0000313" key="3">
    <source>
        <dbReference type="Proteomes" id="UP001175000"/>
    </source>
</evidence>
<dbReference type="PANTHER" id="PTHR32046:SF11">
    <property type="entry name" value="IMMUNE-ASSOCIATED NUCLEOTIDE-BINDING PROTEIN 10-LIKE"/>
    <property type="match status" value="1"/>
</dbReference>
<keyword evidence="3" id="KW-1185">Reference proteome</keyword>